<proteinExistence type="predicted"/>
<dbReference type="CDD" id="cd03801">
    <property type="entry name" value="GT4_PimA-like"/>
    <property type="match status" value="1"/>
</dbReference>
<dbReference type="Pfam" id="PF00534">
    <property type="entry name" value="Glycos_transf_1"/>
    <property type="match status" value="1"/>
</dbReference>
<dbReference type="AlphaFoldDB" id="A0A846QXH1"/>
<comment type="caution">
    <text evidence="2">The sequence shown here is derived from an EMBL/GenBank/DDBJ whole genome shotgun (WGS) entry which is preliminary data.</text>
</comment>
<evidence type="ECO:0000313" key="2">
    <source>
        <dbReference type="EMBL" id="NJB72648.1"/>
    </source>
</evidence>
<name>A0A846QXH1_9FLAO</name>
<dbReference type="PANTHER" id="PTHR45947:SF3">
    <property type="entry name" value="SULFOQUINOVOSYL TRANSFERASE SQD2"/>
    <property type="match status" value="1"/>
</dbReference>
<sequence length="368" mass="42890">MNIKTDKIYIFHEYGDKGHYRALDWFANSHENLKIKYIEFSITRKLIKSFIKLDVNLFVKQFINLSFIIDSIFSRNKIIIVGIAPYDWRLIFYYPFLRKNKYYYHTSNTSWRYKYPKKILAETDISKSSWRKFINNSNGVFCATNKTAKEISLYYNVSEISIVNHSIVSSYFLNGIATPYSKKLKTINCLFVGRLTECKGLKLIFNLIDRLSSDNFTFSFVGKGNMEEEVREYIANNKNCVFYGYIKNQDLKAIYDKADILLAPSIKTDSWEELFGMSIIESMACFTVPIATNHSGPSEIINSGFSGFLFSEKNYVQNSFEILQNFSNNISGLIEIKNNAYNESIKYSVENVFKKWNQVLKLEMNEAL</sequence>
<keyword evidence="3" id="KW-1185">Reference proteome</keyword>
<evidence type="ECO:0000313" key="3">
    <source>
        <dbReference type="Proteomes" id="UP000590442"/>
    </source>
</evidence>
<dbReference type="EMBL" id="JAATJJ010000002">
    <property type="protein sequence ID" value="NJB72648.1"/>
    <property type="molecule type" value="Genomic_DNA"/>
</dbReference>
<gene>
    <name evidence="2" type="ORF">GGR42_003139</name>
</gene>
<dbReference type="PANTHER" id="PTHR45947">
    <property type="entry name" value="SULFOQUINOVOSYL TRANSFERASE SQD2"/>
    <property type="match status" value="1"/>
</dbReference>
<protein>
    <submittedName>
        <fullName evidence="2">Glycosyltransferase involved in cell wall biosynthesis</fullName>
    </submittedName>
</protein>
<keyword evidence="2" id="KW-0808">Transferase</keyword>
<dbReference type="RefSeq" id="WP_167965886.1">
    <property type="nucleotide sequence ID" value="NZ_JAATJJ010000002.1"/>
</dbReference>
<organism evidence="2 3">
    <name type="scientific">Saonia flava</name>
    <dbReference type="NCBI Taxonomy" id="523696"/>
    <lineage>
        <taxon>Bacteria</taxon>
        <taxon>Pseudomonadati</taxon>
        <taxon>Bacteroidota</taxon>
        <taxon>Flavobacteriia</taxon>
        <taxon>Flavobacteriales</taxon>
        <taxon>Flavobacteriaceae</taxon>
        <taxon>Saonia</taxon>
    </lineage>
</organism>
<reference evidence="2 3" key="1">
    <citation type="submission" date="2020-03" db="EMBL/GenBank/DDBJ databases">
        <title>Genomic Encyclopedia of Type Strains, Phase IV (KMG-IV): sequencing the most valuable type-strain genomes for metagenomic binning, comparative biology and taxonomic classification.</title>
        <authorList>
            <person name="Goeker M."/>
        </authorList>
    </citation>
    <scope>NUCLEOTIDE SEQUENCE [LARGE SCALE GENOMIC DNA]</scope>
    <source>
        <strain evidence="2 3">DSM 29762</strain>
    </source>
</reference>
<evidence type="ECO:0000259" key="1">
    <source>
        <dbReference type="Pfam" id="PF00534"/>
    </source>
</evidence>
<dbReference type="SUPFAM" id="SSF53756">
    <property type="entry name" value="UDP-Glycosyltransferase/glycogen phosphorylase"/>
    <property type="match status" value="1"/>
</dbReference>
<accession>A0A846QXH1</accession>
<dbReference type="InterPro" id="IPR001296">
    <property type="entry name" value="Glyco_trans_1"/>
</dbReference>
<dbReference type="Proteomes" id="UP000590442">
    <property type="component" value="Unassembled WGS sequence"/>
</dbReference>
<feature type="domain" description="Glycosyl transferase family 1" evidence="1">
    <location>
        <begin position="185"/>
        <end position="315"/>
    </location>
</feature>
<dbReference type="InterPro" id="IPR050194">
    <property type="entry name" value="Glycosyltransferase_grp1"/>
</dbReference>
<dbReference type="GO" id="GO:0016757">
    <property type="term" value="F:glycosyltransferase activity"/>
    <property type="evidence" value="ECO:0007669"/>
    <property type="project" value="InterPro"/>
</dbReference>
<dbReference type="Gene3D" id="3.40.50.2000">
    <property type="entry name" value="Glycogen Phosphorylase B"/>
    <property type="match status" value="2"/>
</dbReference>